<evidence type="ECO:0000313" key="4">
    <source>
        <dbReference type="EMBL" id="KWV43837.1"/>
    </source>
</evidence>
<dbReference type="Gene3D" id="1.10.530.10">
    <property type="match status" value="1"/>
</dbReference>
<evidence type="ECO:0000313" key="5">
    <source>
        <dbReference type="Proteomes" id="UP000068164"/>
    </source>
</evidence>
<dbReference type="SUPFAM" id="SSF53955">
    <property type="entry name" value="Lysozyme-like"/>
    <property type="match status" value="1"/>
</dbReference>
<dbReference type="RefSeq" id="WP_018859913.1">
    <property type="nucleotide sequence ID" value="NZ_JBBNAS010000512.1"/>
</dbReference>
<evidence type="ECO:0000259" key="2">
    <source>
        <dbReference type="Pfam" id="PF01471"/>
    </source>
</evidence>
<reference evidence="4 5" key="1">
    <citation type="submission" date="2015-11" db="EMBL/GenBank/DDBJ databases">
        <title>Draft Genome Sequence of the Strain BR 10423 (Rhizobium sp.) isolated from nodules of Mimosa pudica.</title>
        <authorList>
            <person name="Barauna A.C."/>
            <person name="Zilli J.E."/>
            <person name="Simoes-Araujo J.L."/>
            <person name="Reis V.M."/>
            <person name="James E.K."/>
            <person name="Reis F.B.Jr."/>
            <person name="Rouws L.F."/>
            <person name="Passos S.R."/>
            <person name="Gois S.R."/>
        </authorList>
    </citation>
    <scope>NUCLEOTIDE SEQUENCE [LARGE SCALE GENOMIC DNA]</scope>
    <source>
        <strain evidence="4 5">BR10423</strain>
    </source>
</reference>
<dbReference type="GO" id="GO:0008933">
    <property type="term" value="F:peptidoglycan lytic transglycosylase activity"/>
    <property type="evidence" value="ECO:0007669"/>
    <property type="project" value="TreeGrafter"/>
</dbReference>
<dbReference type="InterPro" id="IPR036366">
    <property type="entry name" value="PGBDSf"/>
</dbReference>
<dbReference type="InterPro" id="IPR043426">
    <property type="entry name" value="MltB-like"/>
</dbReference>
<dbReference type="InterPro" id="IPR002477">
    <property type="entry name" value="Peptidoglycan-bd-like"/>
</dbReference>
<proteinExistence type="predicted"/>
<dbReference type="Gene3D" id="1.10.8.350">
    <property type="entry name" value="Bacterial muramidase"/>
    <property type="match status" value="1"/>
</dbReference>
<dbReference type="CDD" id="cd13399">
    <property type="entry name" value="Slt35-like"/>
    <property type="match status" value="1"/>
</dbReference>
<evidence type="ECO:0000259" key="3">
    <source>
        <dbReference type="Pfam" id="PF13406"/>
    </source>
</evidence>
<dbReference type="SUPFAM" id="SSF47090">
    <property type="entry name" value="PGBD-like"/>
    <property type="match status" value="1"/>
</dbReference>
<dbReference type="AlphaFoldDB" id="A0A125Q572"/>
<dbReference type="PANTHER" id="PTHR30163:SF8">
    <property type="entry name" value="LYTIC MUREIN TRANSGLYCOSYLASE"/>
    <property type="match status" value="1"/>
</dbReference>
<sequence>MTQNHRNSLRGLAIALIVTASAGLAPINAKADQRFQKWIADFYQTAAQNGISKATYRKAFSGVSDPDPTVLEKAAYQPEFTTKIWDYVDSRVNPYTVQIGRQMAAKHASTLNAVQRQFGVDKTILLAIWSMESNYGAVLDKDDRLHYVPRALATLAYADERRAKFAKKQLIAALKILQNGDISPDGMTGSWAGAMGHTQFIPTSYLLYAVDADGNGHRDIWNSVPDALATSANLLRKNGWDAGKTWGYEVVVPPNARKQVGKTHTLAQWASLGLSRPNGKSFRDGGSKAVLKMPAGPDGPGFLMTSNFFTIKNYNASDSYAIAVGLLADEIAGYGGMKQPWPRPNGTLDMKQKFELQTRLKTLGYYDGEVDGNFGSGSKAAIAAVQARIGMQQDGEPSLPLLNALRK</sequence>
<dbReference type="Pfam" id="PF01471">
    <property type="entry name" value="PG_binding_1"/>
    <property type="match status" value="1"/>
</dbReference>
<dbReference type="GO" id="GO:0009253">
    <property type="term" value="P:peptidoglycan catabolic process"/>
    <property type="evidence" value="ECO:0007669"/>
    <property type="project" value="TreeGrafter"/>
</dbReference>
<dbReference type="InterPro" id="IPR036365">
    <property type="entry name" value="PGBD-like_sf"/>
</dbReference>
<dbReference type="InterPro" id="IPR031304">
    <property type="entry name" value="SLT_2"/>
</dbReference>
<organism evidence="4 5">
    <name type="scientific">Rhizobium altiplani</name>
    <dbReference type="NCBI Taxonomy" id="1864509"/>
    <lineage>
        <taxon>Bacteria</taxon>
        <taxon>Pseudomonadati</taxon>
        <taxon>Pseudomonadota</taxon>
        <taxon>Alphaproteobacteria</taxon>
        <taxon>Hyphomicrobiales</taxon>
        <taxon>Rhizobiaceae</taxon>
        <taxon>Rhizobium/Agrobacterium group</taxon>
        <taxon>Rhizobium</taxon>
    </lineage>
</organism>
<dbReference type="NCBIfam" id="TIGR02283">
    <property type="entry name" value="MltB_2"/>
    <property type="match status" value="1"/>
</dbReference>
<comment type="caution">
    <text evidence="4">The sequence shown here is derived from an EMBL/GenBank/DDBJ whole genome shotgun (WGS) entry which is preliminary data.</text>
</comment>
<dbReference type="InterPro" id="IPR023346">
    <property type="entry name" value="Lysozyme-like_dom_sf"/>
</dbReference>
<dbReference type="PANTHER" id="PTHR30163">
    <property type="entry name" value="MEMBRANE-BOUND LYTIC MUREIN TRANSGLYCOSYLASE B"/>
    <property type="match status" value="1"/>
</dbReference>
<evidence type="ECO:0000256" key="1">
    <source>
        <dbReference type="SAM" id="SignalP"/>
    </source>
</evidence>
<dbReference type="OrthoDB" id="9808544at2"/>
<dbReference type="InterPro" id="IPR011970">
    <property type="entry name" value="MltB_2"/>
</dbReference>
<protein>
    <submittedName>
        <fullName evidence="4">Lytic transglycosylase</fullName>
    </submittedName>
</protein>
<keyword evidence="1" id="KW-0732">Signal</keyword>
<keyword evidence="5" id="KW-1185">Reference proteome</keyword>
<accession>A0A125Q572</accession>
<name>A0A125Q572_9HYPH</name>
<gene>
    <name evidence="4" type="ORF">AS026_19390</name>
</gene>
<dbReference type="Pfam" id="PF13406">
    <property type="entry name" value="SLT_2"/>
    <property type="match status" value="1"/>
</dbReference>
<dbReference type="EMBL" id="LNCD01000124">
    <property type="protein sequence ID" value="KWV43837.1"/>
    <property type="molecule type" value="Genomic_DNA"/>
</dbReference>
<feature type="signal peptide" evidence="1">
    <location>
        <begin position="1"/>
        <end position="31"/>
    </location>
</feature>
<feature type="domain" description="Peptidoglycan binding-like" evidence="2">
    <location>
        <begin position="355"/>
        <end position="405"/>
    </location>
</feature>
<feature type="chain" id="PRO_5007178864" evidence="1">
    <location>
        <begin position="32"/>
        <end position="407"/>
    </location>
</feature>
<dbReference type="Proteomes" id="UP000068164">
    <property type="component" value="Unassembled WGS sequence"/>
</dbReference>
<dbReference type="Gene3D" id="1.10.101.10">
    <property type="entry name" value="PGBD-like superfamily/PGBD"/>
    <property type="match status" value="1"/>
</dbReference>
<feature type="domain" description="Transglycosylase SLT" evidence="3">
    <location>
        <begin position="35"/>
        <end position="329"/>
    </location>
</feature>